<dbReference type="Proteomes" id="UP000585327">
    <property type="component" value="Unassembled WGS sequence"/>
</dbReference>
<organism evidence="1 2">
    <name type="scientific">SAR86 cluster bacterium</name>
    <dbReference type="NCBI Taxonomy" id="2030880"/>
    <lineage>
        <taxon>Bacteria</taxon>
        <taxon>Pseudomonadati</taxon>
        <taxon>Pseudomonadota</taxon>
        <taxon>Gammaproteobacteria</taxon>
        <taxon>SAR86 cluster</taxon>
    </lineage>
</organism>
<evidence type="ECO:0008006" key="3">
    <source>
        <dbReference type="Google" id="ProtNLM"/>
    </source>
</evidence>
<proteinExistence type="predicted"/>
<evidence type="ECO:0000313" key="2">
    <source>
        <dbReference type="Proteomes" id="UP000585327"/>
    </source>
</evidence>
<evidence type="ECO:0000313" key="1">
    <source>
        <dbReference type="EMBL" id="MBA4723817.1"/>
    </source>
</evidence>
<reference evidence="1 2" key="1">
    <citation type="submission" date="2020-06" db="EMBL/GenBank/DDBJ databases">
        <title>Dysbiosis in marine aquaculture revealed through microbiome analysis: reverse ecology for environmental sustainability.</title>
        <authorList>
            <person name="Haro-Moreno J.M."/>
            <person name="Coutinho F.H."/>
            <person name="Zaragoza-Solas A."/>
            <person name="Picazo A."/>
            <person name="Almagro-Moreno S."/>
            <person name="Lopez-Perez M."/>
        </authorList>
    </citation>
    <scope>NUCLEOTIDE SEQUENCE [LARGE SCALE GENOMIC DNA]</scope>
    <source>
        <strain evidence="1">MCMED-G42</strain>
    </source>
</reference>
<name>A0A838YG23_9GAMM</name>
<protein>
    <recommendedName>
        <fullName evidence="3">DUF3108 domain-containing protein</fullName>
    </recommendedName>
</protein>
<gene>
    <name evidence="1" type="ORF">H2021_01230</name>
</gene>
<sequence length="225" mass="26040">MYKITFLALIFSTYSYAIDDYKAEYRFKSNQIDIKGVRQLKIDEEGESSLTFKAKSTLARLYFKTIFNIESAAVNTKSYEIEVKPSFVNRDQEILIDTNSNQMSSKGRDEWMLEAPQIPIVDPLNAQIQIRIMILNGFKEFKLNLLEIKNGSVESNDYKVTSENKICNVGETQYSCIEVTRLRENEDRKTTYLMAKELGYMFVEIKDVNPKRTDTLTLEKILSLG</sequence>
<accession>A0A838YG23</accession>
<dbReference type="EMBL" id="JACETM010000006">
    <property type="protein sequence ID" value="MBA4723817.1"/>
    <property type="molecule type" value="Genomic_DNA"/>
</dbReference>
<dbReference type="AlphaFoldDB" id="A0A838YG23"/>
<comment type="caution">
    <text evidence="1">The sequence shown here is derived from an EMBL/GenBank/DDBJ whole genome shotgun (WGS) entry which is preliminary data.</text>
</comment>